<dbReference type="GO" id="GO:0003700">
    <property type="term" value="F:DNA-binding transcription factor activity"/>
    <property type="evidence" value="ECO:0007669"/>
    <property type="project" value="InterPro"/>
</dbReference>
<evidence type="ECO:0000313" key="7">
    <source>
        <dbReference type="Proteomes" id="UP000422989"/>
    </source>
</evidence>
<dbReference type="RefSeq" id="WP_156241620.1">
    <property type="nucleotide sequence ID" value="NZ_BAAAZL010000006.1"/>
</dbReference>
<evidence type="ECO:0000256" key="3">
    <source>
        <dbReference type="ARBA" id="ARBA00023125"/>
    </source>
</evidence>
<dbReference type="Proteomes" id="UP000422989">
    <property type="component" value="Chromosome"/>
</dbReference>
<dbReference type="CDD" id="cd08414">
    <property type="entry name" value="PBP2_LTTR_aromatics_like"/>
    <property type="match status" value="1"/>
</dbReference>
<dbReference type="SUPFAM" id="SSF46785">
    <property type="entry name" value="Winged helix' DNA-binding domain"/>
    <property type="match status" value="1"/>
</dbReference>
<keyword evidence="2" id="KW-0805">Transcription regulation</keyword>
<dbReference type="OrthoDB" id="3636008at2"/>
<organism evidence="6 7">
    <name type="scientific">Microbacterium oryzae</name>
    <dbReference type="NCBI Taxonomy" id="743009"/>
    <lineage>
        <taxon>Bacteria</taxon>
        <taxon>Bacillati</taxon>
        <taxon>Actinomycetota</taxon>
        <taxon>Actinomycetes</taxon>
        <taxon>Micrococcales</taxon>
        <taxon>Microbacteriaceae</taxon>
        <taxon>Microbacterium</taxon>
    </lineage>
</organism>
<dbReference type="InterPro" id="IPR000847">
    <property type="entry name" value="LysR_HTH_N"/>
</dbReference>
<dbReference type="Pfam" id="PF03466">
    <property type="entry name" value="LysR_substrate"/>
    <property type="match status" value="1"/>
</dbReference>
<dbReference type="InterPro" id="IPR036390">
    <property type="entry name" value="WH_DNA-bd_sf"/>
</dbReference>
<dbReference type="PANTHER" id="PTHR30346:SF28">
    <property type="entry name" value="HTH-TYPE TRANSCRIPTIONAL REGULATOR CYNR"/>
    <property type="match status" value="1"/>
</dbReference>
<evidence type="ECO:0000256" key="1">
    <source>
        <dbReference type="ARBA" id="ARBA00009437"/>
    </source>
</evidence>
<reference evidence="6 7" key="1">
    <citation type="submission" date="2018-09" db="EMBL/GenBank/DDBJ databases">
        <title>Whole genome sequencing of Microbacterium oryzae strain MB-10T.</title>
        <authorList>
            <person name="Das S.K."/>
        </authorList>
    </citation>
    <scope>NUCLEOTIDE SEQUENCE [LARGE SCALE GENOMIC DNA]</scope>
    <source>
        <strain evidence="6 7">MB-10</strain>
    </source>
</reference>
<dbReference type="KEGG" id="moj:D7D94_05205"/>
<dbReference type="Pfam" id="PF00126">
    <property type="entry name" value="HTH_1"/>
    <property type="match status" value="1"/>
</dbReference>
<dbReference type="SUPFAM" id="SSF53850">
    <property type="entry name" value="Periplasmic binding protein-like II"/>
    <property type="match status" value="1"/>
</dbReference>
<accession>A0A6I6E799</accession>
<evidence type="ECO:0000259" key="5">
    <source>
        <dbReference type="PROSITE" id="PS50931"/>
    </source>
</evidence>
<dbReference type="InterPro" id="IPR036388">
    <property type="entry name" value="WH-like_DNA-bd_sf"/>
</dbReference>
<dbReference type="AlphaFoldDB" id="A0A6I6E799"/>
<protein>
    <submittedName>
        <fullName evidence="6">LysR family transcriptional regulator</fullName>
    </submittedName>
</protein>
<dbReference type="Gene3D" id="3.40.190.10">
    <property type="entry name" value="Periplasmic binding protein-like II"/>
    <property type="match status" value="2"/>
</dbReference>
<dbReference type="FunFam" id="1.10.10.10:FF:000001">
    <property type="entry name" value="LysR family transcriptional regulator"/>
    <property type="match status" value="1"/>
</dbReference>
<dbReference type="GO" id="GO:0032993">
    <property type="term" value="C:protein-DNA complex"/>
    <property type="evidence" value="ECO:0007669"/>
    <property type="project" value="TreeGrafter"/>
</dbReference>
<dbReference type="PANTHER" id="PTHR30346">
    <property type="entry name" value="TRANSCRIPTIONAL DUAL REGULATOR HCAR-RELATED"/>
    <property type="match status" value="1"/>
</dbReference>
<evidence type="ECO:0000256" key="4">
    <source>
        <dbReference type="ARBA" id="ARBA00023163"/>
    </source>
</evidence>
<keyword evidence="4" id="KW-0804">Transcription</keyword>
<keyword evidence="7" id="KW-1185">Reference proteome</keyword>
<dbReference type="PROSITE" id="PS50931">
    <property type="entry name" value="HTH_LYSR"/>
    <property type="match status" value="1"/>
</dbReference>
<sequence length="306" mass="32817">MEIRQLRYFLAVAEELHFGRAAQRLHMSQPPLSVQVGRLEEEIGTALFERSTRRVSLTPAGVHLRMRAKEILEDVDAAGREMREYADGLVGRLSAGFVSSANYTVLPGVVQLFRARRENVELALVPLTSGEQFERLRAGTLDVGIVRDELPPGDAHAPALVTEVVYEERLVACVPVTHPLATRAELAPADIVEAPMIAYPRSLMPGFVDRVSAALASAARAPMVVEEVVHQETALSFVAAGVGLSVLPESVRQLVPPSIAVVPIAGSPTTRLLAAHPAGGDDHPARSAFVDCLREAARALAAARAV</sequence>
<dbReference type="EMBL" id="CP032550">
    <property type="protein sequence ID" value="QGU27128.1"/>
    <property type="molecule type" value="Genomic_DNA"/>
</dbReference>
<gene>
    <name evidence="6" type="ORF">D7D94_05205</name>
</gene>
<dbReference type="PRINTS" id="PR00039">
    <property type="entry name" value="HTHLYSR"/>
</dbReference>
<evidence type="ECO:0000313" key="6">
    <source>
        <dbReference type="EMBL" id="QGU27128.1"/>
    </source>
</evidence>
<name>A0A6I6E799_9MICO</name>
<dbReference type="InterPro" id="IPR005119">
    <property type="entry name" value="LysR_subst-bd"/>
</dbReference>
<comment type="similarity">
    <text evidence="1">Belongs to the LysR transcriptional regulatory family.</text>
</comment>
<proteinExistence type="inferred from homology"/>
<feature type="domain" description="HTH lysR-type" evidence="5">
    <location>
        <begin position="1"/>
        <end position="58"/>
    </location>
</feature>
<evidence type="ECO:0000256" key="2">
    <source>
        <dbReference type="ARBA" id="ARBA00023015"/>
    </source>
</evidence>
<dbReference type="Gene3D" id="1.10.10.10">
    <property type="entry name" value="Winged helix-like DNA-binding domain superfamily/Winged helix DNA-binding domain"/>
    <property type="match status" value="1"/>
</dbReference>
<dbReference type="GO" id="GO:0003677">
    <property type="term" value="F:DNA binding"/>
    <property type="evidence" value="ECO:0007669"/>
    <property type="project" value="UniProtKB-KW"/>
</dbReference>
<keyword evidence="3" id="KW-0238">DNA-binding</keyword>